<evidence type="ECO:0000259" key="3">
    <source>
        <dbReference type="Pfam" id="PF13439"/>
    </source>
</evidence>
<sequence length="432" mass="47861">MRTIGIDGRNLALPQGTGVATYARNLANTLHDMGWGVSTLYGAPIRSGVPPLLREVQFFDYLGGEQGKKSVRVIAGDAIKEVVRSPFGFRAVDVVQSGIVETRRFADRLPSESAIFNVDNLFNVARRHFKRHGTFLRVSLPTPPDVMHWTYPLPVTVAGAVNIYTIHDLVPLRLPYTTLDNKKYYYRLIKQCLETADHVCTVSERSKTDIVDFFGTPGQKISNTYQSVDASSWATHDRAVAESEVEGIFGLPPQGYFLFFGAIEPKKNVRRLVEAFLSARLDARLVIVGAQAWKADEELKLVHALHKDGAGSRSRISLFDYVPRALLVSLIRAAKAVVFPSLYEGFGLPVVEAMQLGTPTLCSTGGSLPEIAADASLCVDPYDVADIARGLRMLDQDPDLRRQLSEKGIERARDFNSDAYKARLNAMYDRVL</sequence>
<dbReference type="PANTHER" id="PTHR46401">
    <property type="entry name" value="GLYCOSYLTRANSFERASE WBBK-RELATED"/>
    <property type="match status" value="1"/>
</dbReference>
<dbReference type="Pfam" id="PF00534">
    <property type="entry name" value="Glycos_transf_1"/>
    <property type="match status" value="1"/>
</dbReference>
<dbReference type="InterPro" id="IPR028098">
    <property type="entry name" value="Glyco_trans_4-like_N"/>
</dbReference>
<dbReference type="Pfam" id="PF13439">
    <property type="entry name" value="Glyco_transf_4"/>
    <property type="match status" value="1"/>
</dbReference>
<dbReference type="AlphaFoldDB" id="A0A494XDI6"/>
<dbReference type="SUPFAM" id="SSF53756">
    <property type="entry name" value="UDP-Glycosyltransferase/glycogen phosphorylase"/>
    <property type="match status" value="1"/>
</dbReference>
<keyword evidence="5" id="KW-1185">Reference proteome</keyword>
<feature type="domain" description="Glycosyltransferase subfamily 4-like N-terminal" evidence="3">
    <location>
        <begin position="125"/>
        <end position="229"/>
    </location>
</feature>
<reference evidence="4 5" key="1">
    <citation type="submission" date="2018-10" db="EMBL/GenBank/DDBJ databases">
        <title>Robbsia sp. DHC34, isolated from soil.</title>
        <authorList>
            <person name="Gao Z.-H."/>
            <person name="Qiu L.-H."/>
        </authorList>
    </citation>
    <scope>NUCLEOTIDE SEQUENCE [LARGE SCALE GENOMIC DNA]</scope>
    <source>
        <strain evidence="4 5">DHC34</strain>
    </source>
</reference>
<dbReference type="RefSeq" id="WP_121089544.1">
    <property type="nucleotide sequence ID" value="NZ_RBZU01000012.1"/>
</dbReference>
<accession>A0A494XDI6</accession>
<dbReference type="OrthoDB" id="433681at2"/>
<dbReference type="Proteomes" id="UP000270342">
    <property type="component" value="Unassembled WGS sequence"/>
</dbReference>
<dbReference type="InterPro" id="IPR001296">
    <property type="entry name" value="Glyco_trans_1"/>
</dbReference>
<organism evidence="4 5">
    <name type="scientific">Pararobbsia silviterrae</name>
    <dbReference type="NCBI Taxonomy" id="1792498"/>
    <lineage>
        <taxon>Bacteria</taxon>
        <taxon>Pseudomonadati</taxon>
        <taxon>Pseudomonadota</taxon>
        <taxon>Betaproteobacteria</taxon>
        <taxon>Burkholderiales</taxon>
        <taxon>Burkholderiaceae</taxon>
        <taxon>Pararobbsia</taxon>
    </lineage>
</organism>
<keyword evidence="1 4" id="KW-0808">Transferase</keyword>
<evidence type="ECO:0000313" key="4">
    <source>
        <dbReference type="EMBL" id="RKP47731.1"/>
    </source>
</evidence>
<name>A0A494XDI6_9BURK</name>
<feature type="domain" description="Glycosyl transferase family 1" evidence="2">
    <location>
        <begin position="255"/>
        <end position="410"/>
    </location>
</feature>
<dbReference type="EMBL" id="RBZU01000012">
    <property type="protein sequence ID" value="RKP47731.1"/>
    <property type="molecule type" value="Genomic_DNA"/>
</dbReference>
<dbReference type="PANTHER" id="PTHR46401:SF2">
    <property type="entry name" value="GLYCOSYLTRANSFERASE WBBK-RELATED"/>
    <property type="match status" value="1"/>
</dbReference>
<dbReference type="GO" id="GO:0016757">
    <property type="term" value="F:glycosyltransferase activity"/>
    <property type="evidence" value="ECO:0007669"/>
    <property type="project" value="InterPro"/>
</dbReference>
<evidence type="ECO:0000313" key="5">
    <source>
        <dbReference type="Proteomes" id="UP000270342"/>
    </source>
</evidence>
<dbReference type="Gene3D" id="3.40.50.2000">
    <property type="entry name" value="Glycogen Phosphorylase B"/>
    <property type="match status" value="2"/>
</dbReference>
<dbReference type="CDD" id="cd03809">
    <property type="entry name" value="GT4_MtfB-like"/>
    <property type="match status" value="1"/>
</dbReference>
<evidence type="ECO:0000259" key="2">
    <source>
        <dbReference type="Pfam" id="PF00534"/>
    </source>
</evidence>
<protein>
    <submittedName>
        <fullName evidence="4">Glycosyltransferase family 1 protein</fullName>
    </submittedName>
</protein>
<evidence type="ECO:0000256" key="1">
    <source>
        <dbReference type="ARBA" id="ARBA00022679"/>
    </source>
</evidence>
<comment type="caution">
    <text evidence="4">The sequence shown here is derived from an EMBL/GenBank/DDBJ whole genome shotgun (WGS) entry which is preliminary data.</text>
</comment>
<dbReference type="GO" id="GO:0009103">
    <property type="term" value="P:lipopolysaccharide biosynthetic process"/>
    <property type="evidence" value="ECO:0007669"/>
    <property type="project" value="TreeGrafter"/>
</dbReference>
<proteinExistence type="predicted"/>
<gene>
    <name evidence="4" type="ORF">D7S86_22460</name>
</gene>